<protein>
    <submittedName>
        <fullName evidence="10">PAS domain S-box-containing protein/diguanylate cyclase (GGDEF)-like protein</fullName>
    </submittedName>
</protein>
<dbReference type="NCBIfam" id="TIGR00229">
    <property type="entry name" value="sensory_box"/>
    <property type="match status" value="1"/>
</dbReference>
<dbReference type="SUPFAM" id="SSF55785">
    <property type="entry name" value="PYP-like sensor domain (PAS domain)"/>
    <property type="match status" value="1"/>
</dbReference>
<comment type="caution">
    <text evidence="10">The sequence shown here is derived from an EMBL/GenBank/DDBJ whole genome shotgun (WGS) entry which is preliminary data.</text>
</comment>
<organism evidence="10 11">
    <name type="scientific">Neobacillus bataviensis</name>
    <dbReference type="NCBI Taxonomy" id="220685"/>
    <lineage>
        <taxon>Bacteria</taxon>
        <taxon>Bacillati</taxon>
        <taxon>Bacillota</taxon>
        <taxon>Bacilli</taxon>
        <taxon>Bacillales</taxon>
        <taxon>Bacillaceae</taxon>
        <taxon>Neobacillus</taxon>
    </lineage>
</organism>
<comment type="subcellular location">
    <subcellularLocation>
        <location evidence="1">Cell membrane</location>
        <topology evidence="1">Multi-pass membrane protein</topology>
    </subcellularLocation>
</comment>
<evidence type="ECO:0000256" key="5">
    <source>
        <dbReference type="ARBA" id="ARBA00023136"/>
    </source>
</evidence>
<keyword evidence="11" id="KW-1185">Reference proteome</keyword>
<dbReference type="GO" id="GO:0000155">
    <property type="term" value="F:phosphorelay sensor kinase activity"/>
    <property type="evidence" value="ECO:0007669"/>
    <property type="project" value="InterPro"/>
</dbReference>
<dbReference type="PROSITE" id="PS50113">
    <property type="entry name" value="PAC"/>
    <property type="match status" value="1"/>
</dbReference>
<dbReference type="GO" id="GO:0043709">
    <property type="term" value="P:cell adhesion involved in single-species biofilm formation"/>
    <property type="evidence" value="ECO:0007669"/>
    <property type="project" value="TreeGrafter"/>
</dbReference>
<dbReference type="RefSeq" id="WP_144568400.1">
    <property type="nucleotide sequence ID" value="NZ_VIVN01000025.1"/>
</dbReference>
<dbReference type="SMART" id="SM00091">
    <property type="entry name" value="PAS"/>
    <property type="match status" value="1"/>
</dbReference>
<dbReference type="EMBL" id="VIVN01000025">
    <property type="protein sequence ID" value="TWD89664.1"/>
    <property type="molecule type" value="Genomic_DNA"/>
</dbReference>
<evidence type="ECO:0000313" key="11">
    <source>
        <dbReference type="Proteomes" id="UP000319671"/>
    </source>
</evidence>
<dbReference type="Gene3D" id="3.30.70.270">
    <property type="match status" value="1"/>
</dbReference>
<evidence type="ECO:0000256" key="3">
    <source>
        <dbReference type="ARBA" id="ARBA00022692"/>
    </source>
</evidence>
<gene>
    <name evidence="10" type="ORF">FB550_12529</name>
</gene>
<dbReference type="Proteomes" id="UP000319671">
    <property type="component" value="Unassembled WGS sequence"/>
</dbReference>
<dbReference type="GO" id="GO:0005886">
    <property type="term" value="C:plasma membrane"/>
    <property type="evidence" value="ECO:0007669"/>
    <property type="project" value="UniProtKB-SubCell"/>
</dbReference>
<feature type="transmembrane region" description="Helical" evidence="6">
    <location>
        <begin position="133"/>
        <end position="151"/>
    </location>
</feature>
<dbReference type="AlphaFoldDB" id="A0A561CEV8"/>
<evidence type="ECO:0000259" key="9">
    <source>
        <dbReference type="PROSITE" id="PS50887"/>
    </source>
</evidence>
<evidence type="ECO:0000259" key="7">
    <source>
        <dbReference type="PROSITE" id="PS50112"/>
    </source>
</evidence>
<feature type="domain" description="GGDEF" evidence="9">
    <location>
        <begin position="365"/>
        <end position="503"/>
    </location>
</feature>
<name>A0A561CEV8_9BACI</name>
<dbReference type="InterPro" id="IPR043128">
    <property type="entry name" value="Rev_trsase/Diguanyl_cyclase"/>
</dbReference>
<feature type="domain" description="PAC" evidence="8">
    <location>
        <begin position="274"/>
        <end position="326"/>
    </location>
</feature>
<keyword evidence="2" id="KW-1003">Cell membrane</keyword>
<dbReference type="SMART" id="SM00267">
    <property type="entry name" value="GGDEF"/>
    <property type="match status" value="1"/>
</dbReference>
<evidence type="ECO:0000313" key="10">
    <source>
        <dbReference type="EMBL" id="TWD89664.1"/>
    </source>
</evidence>
<feature type="transmembrane region" description="Helical" evidence="6">
    <location>
        <begin position="163"/>
        <end position="183"/>
    </location>
</feature>
<feature type="transmembrane region" description="Helical" evidence="6">
    <location>
        <begin position="104"/>
        <end position="126"/>
    </location>
</feature>
<dbReference type="InterPro" id="IPR035965">
    <property type="entry name" value="PAS-like_dom_sf"/>
</dbReference>
<dbReference type="CDD" id="cd01949">
    <property type="entry name" value="GGDEF"/>
    <property type="match status" value="1"/>
</dbReference>
<dbReference type="InterPro" id="IPR050469">
    <property type="entry name" value="Diguanylate_Cyclase"/>
</dbReference>
<dbReference type="InterPro" id="IPR013655">
    <property type="entry name" value="PAS_fold_3"/>
</dbReference>
<dbReference type="InterPro" id="IPR000700">
    <property type="entry name" value="PAS-assoc_C"/>
</dbReference>
<evidence type="ECO:0000256" key="2">
    <source>
        <dbReference type="ARBA" id="ARBA00022475"/>
    </source>
</evidence>
<feature type="transmembrane region" description="Helical" evidence="6">
    <location>
        <begin position="5"/>
        <end position="23"/>
    </location>
</feature>
<dbReference type="InterPro" id="IPR000160">
    <property type="entry name" value="GGDEF_dom"/>
</dbReference>
<dbReference type="GO" id="GO:0052621">
    <property type="term" value="F:diguanylate cyclase activity"/>
    <property type="evidence" value="ECO:0007669"/>
    <property type="project" value="TreeGrafter"/>
</dbReference>
<dbReference type="PANTHER" id="PTHR45138:SF9">
    <property type="entry name" value="DIGUANYLATE CYCLASE DGCM-RELATED"/>
    <property type="match status" value="1"/>
</dbReference>
<dbReference type="InterPro" id="IPR000014">
    <property type="entry name" value="PAS"/>
</dbReference>
<evidence type="ECO:0000259" key="8">
    <source>
        <dbReference type="PROSITE" id="PS50113"/>
    </source>
</evidence>
<evidence type="ECO:0000256" key="6">
    <source>
        <dbReference type="SAM" id="Phobius"/>
    </source>
</evidence>
<feature type="domain" description="PAS" evidence="7">
    <location>
        <begin position="202"/>
        <end position="272"/>
    </location>
</feature>
<dbReference type="SUPFAM" id="SSF55073">
    <property type="entry name" value="Nucleotide cyclase"/>
    <property type="match status" value="1"/>
</dbReference>
<evidence type="ECO:0000256" key="1">
    <source>
        <dbReference type="ARBA" id="ARBA00004651"/>
    </source>
</evidence>
<dbReference type="PROSITE" id="PS50887">
    <property type="entry name" value="GGDEF"/>
    <property type="match status" value="1"/>
</dbReference>
<evidence type="ECO:0000256" key="4">
    <source>
        <dbReference type="ARBA" id="ARBA00022989"/>
    </source>
</evidence>
<dbReference type="FunFam" id="3.30.70.270:FF:000001">
    <property type="entry name" value="Diguanylate cyclase domain protein"/>
    <property type="match status" value="1"/>
</dbReference>
<sequence length="509" mass="57233">MLKDFVSNAALLIASFSIMGVLFKDKPLYPSSPLSSKLYWGICFGILGNVLMSFSIQVSPNIYADLRHLAIVIAGAFGGYIPAIIAAILIAIGRIILFGFNSSAILPASGAFLTGIVCGFISALNIHRTAKAFIMNLCGLVIISIIFMIRIDNSEVLRNVLTMHNLISLAGGLFGYHFFVFVVDSNETQSQLKHSLIRVKETEERFRLLAEYSSDMITMHNDQAEYIYISPAVREVIQFQYPELLGKKLETFIHPDDVERTNNMYERALQKGSAESTYRYRSKFGDYVWIESTLKSVPYQEAGEKKVIIVSRNITKRKLTEQKLQEANELLNRLSYMDGLTGIANRRFFDETLLSEWSNALDHHAPITLVMFDIDYFKKYNDTYGHLKGDWCLQTIAQAVNQLFPEHSRGAFCRYGGEEFALILPSADREKGLQAAQQVKDTVHSLKVPHKSSEIADIITLSIGIATMYPTKSILPDSLIKEADSALYFSKTRGRNTISINEKPERIPT</sequence>
<reference evidence="10 11" key="1">
    <citation type="submission" date="2019-06" db="EMBL/GenBank/DDBJ databases">
        <title>Sorghum-associated microbial communities from plants grown in Nebraska, USA.</title>
        <authorList>
            <person name="Schachtman D."/>
        </authorList>
    </citation>
    <scope>NUCLEOTIDE SEQUENCE [LARGE SCALE GENOMIC DNA]</scope>
    <source>
        <strain evidence="10 11">2482</strain>
    </source>
</reference>
<dbReference type="CDD" id="cd00130">
    <property type="entry name" value="PAS"/>
    <property type="match status" value="1"/>
</dbReference>
<keyword evidence="3 6" id="KW-0812">Transmembrane</keyword>
<keyword evidence="5 6" id="KW-0472">Membrane</keyword>
<dbReference type="Pfam" id="PF07694">
    <property type="entry name" value="5TM-5TMR_LYT"/>
    <property type="match status" value="1"/>
</dbReference>
<dbReference type="GO" id="GO:1902201">
    <property type="term" value="P:negative regulation of bacterial-type flagellum-dependent cell motility"/>
    <property type="evidence" value="ECO:0007669"/>
    <property type="project" value="TreeGrafter"/>
</dbReference>
<keyword evidence="4 6" id="KW-1133">Transmembrane helix</keyword>
<proteinExistence type="predicted"/>
<dbReference type="PROSITE" id="PS50112">
    <property type="entry name" value="PAS"/>
    <property type="match status" value="1"/>
</dbReference>
<dbReference type="GO" id="GO:0071555">
    <property type="term" value="P:cell wall organization"/>
    <property type="evidence" value="ECO:0007669"/>
    <property type="project" value="InterPro"/>
</dbReference>
<dbReference type="NCBIfam" id="TIGR00254">
    <property type="entry name" value="GGDEF"/>
    <property type="match status" value="1"/>
</dbReference>
<feature type="transmembrane region" description="Helical" evidence="6">
    <location>
        <begin position="38"/>
        <end position="56"/>
    </location>
</feature>
<dbReference type="PANTHER" id="PTHR45138">
    <property type="entry name" value="REGULATORY COMPONENTS OF SENSORY TRANSDUCTION SYSTEM"/>
    <property type="match status" value="1"/>
</dbReference>
<dbReference type="Pfam" id="PF08447">
    <property type="entry name" value="PAS_3"/>
    <property type="match status" value="1"/>
</dbReference>
<dbReference type="InterPro" id="IPR011620">
    <property type="entry name" value="Sig_transdc_His_kinase_LytS_TM"/>
</dbReference>
<dbReference type="InterPro" id="IPR029787">
    <property type="entry name" value="Nucleotide_cyclase"/>
</dbReference>
<dbReference type="Gene3D" id="3.30.450.20">
    <property type="entry name" value="PAS domain"/>
    <property type="match status" value="1"/>
</dbReference>
<dbReference type="Pfam" id="PF00990">
    <property type="entry name" value="GGDEF"/>
    <property type="match status" value="1"/>
</dbReference>
<feature type="transmembrane region" description="Helical" evidence="6">
    <location>
        <begin position="68"/>
        <end position="92"/>
    </location>
</feature>
<accession>A0A561CEV8</accession>